<gene>
    <name evidence="2" type="ORF">DFR68_11222</name>
</gene>
<dbReference type="RefSeq" id="WP_084520384.1">
    <property type="nucleotide sequence ID" value="NZ_QQAZ01000012.1"/>
</dbReference>
<dbReference type="EMBL" id="QQAZ01000012">
    <property type="protein sequence ID" value="RDI46121.1"/>
    <property type="molecule type" value="Genomic_DNA"/>
</dbReference>
<dbReference type="STRING" id="1210089.GCA_001613165_07410"/>
<protein>
    <submittedName>
        <fullName evidence="2">Uncharacterized protein</fullName>
    </submittedName>
</protein>
<evidence type="ECO:0000313" key="2">
    <source>
        <dbReference type="EMBL" id="RDI46121.1"/>
    </source>
</evidence>
<comment type="caution">
    <text evidence="2">The sequence shown here is derived from an EMBL/GenBank/DDBJ whole genome shotgun (WGS) entry which is preliminary data.</text>
</comment>
<name>A0A370GRJ0_9NOCA</name>
<reference evidence="2 3" key="1">
    <citation type="submission" date="2018-07" db="EMBL/GenBank/DDBJ databases">
        <title>Genomic Encyclopedia of Type Strains, Phase IV (KMG-IV): sequencing the most valuable type-strain genomes for metagenomic binning, comparative biology and taxonomic classification.</title>
        <authorList>
            <person name="Goeker M."/>
        </authorList>
    </citation>
    <scope>NUCLEOTIDE SEQUENCE [LARGE SCALE GENOMIC DNA]</scope>
    <source>
        <strain evidence="2 3">DSM 44952</strain>
    </source>
</reference>
<accession>A0A370GRJ0</accession>
<keyword evidence="3" id="KW-1185">Reference proteome</keyword>
<sequence>MRLKPPTQAELRRNFEEELTSACGGGGLSSDTGLDMETEAALWDIARAYPDVPDALVAAAHRAFAGQLDGSNHAARRARTEAMFEEHRRNRTTGDADS</sequence>
<evidence type="ECO:0000256" key="1">
    <source>
        <dbReference type="SAM" id="MobiDB-lite"/>
    </source>
</evidence>
<dbReference type="Proteomes" id="UP000255355">
    <property type="component" value="Unassembled WGS sequence"/>
</dbReference>
<feature type="compositionally biased region" description="Basic and acidic residues" evidence="1">
    <location>
        <begin position="78"/>
        <end position="98"/>
    </location>
</feature>
<feature type="region of interest" description="Disordered" evidence="1">
    <location>
        <begin position="67"/>
        <end position="98"/>
    </location>
</feature>
<evidence type="ECO:0000313" key="3">
    <source>
        <dbReference type="Proteomes" id="UP000255355"/>
    </source>
</evidence>
<dbReference type="AlphaFoldDB" id="A0A370GRJ0"/>
<proteinExistence type="predicted"/>
<organism evidence="2 3">
    <name type="scientific">Nocardia mexicana</name>
    <dbReference type="NCBI Taxonomy" id="279262"/>
    <lineage>
        <taxon>Bacteria</taxon>
        <taxon>Bacillati</taxon>
        <taxon>Actinomycetota</taxon>
        <taxon>Actinomycetes</taxon>
        <taxon>Mycobacteriales</taxon>
        <taxon>Nocardiaceae</taxon>
        <taxon>Nocardia</taxon>
    </lineage>
</organism>